<proteinExistence type="inferred from homology"/>
<keyword evidence="5" id="KW-0812">Transmembrane</keyword>
<dbReference type="Gene3D" id="3.40.50.300">
    <property type="entry name" value="P-loop containing nucleotide triphosphate hydrolases"/>
    <property type="match status" value="1"/>
</dbReference>
<dbReference type="InterPro" id="IPR027417">
    <property type="entry name" value="P-loop_NTPase"/>
</dbReference>
<organism evidence="7 8">
    <name type="scientific">Petrotoga mexicana DSM 14811</name>
    <dbReference type="NCBI Taxonomy" id="1122954"/>
    <lineage>
        <taxon>Bacteria</taxon>
        <taxon>Thermotogati</taxon>
        <taxon>Thermotogota</taxon>
        <taxon>Thermotogae</taxon>
        <taxon>Petrotogales</taxon>
        <taxon>Petrotogaceae</taxon>
        <taxon>Petrotoga</taxon>
    </lineage>
</organism>
<evidence type="ECO:0000259" key="6">
    <source>
        <dbReference type="PROSITE" id="PS50893"/>
    </source>
</evidence>
<gene>
    <name evidence="7" type="ORF">X927_06055</name>
</gene>
<dbReference type="PANTHER" id="PTHR42711">
    <property type="entry name" value="ABC TRANSPORTER ATP-BINDING PROTEIN"/>
    <property type="match status" value="1"/>
</dbReference>
<keyword evidence="5" id="KW-0472">Membrane</keyword>
<accession>A0A2K1P8R0</accession>
<keyword evidence="5" id="KW-1133">Transmembrane helix</keyword>
<keyword evidence="2" id="KW-0813">Transport</keyword>
<dbReference type="SMART" id="SM00382">
    <property type="entry name" value="AAA"/>
    <property type="match status" value="1"/>
</dbReference>
<dbReference type="PANTHER" id="PTHR42711:SF5">
    <property type="entry name" value="ABC TRANSPORTER ATP-BINDING PROTEIN NATA"/>
    <property type="match status" value="1"/>
</dbReference>
<feature type="transmembrane region" description="Helical" evidence="5">
    <location>
        <begin position="211"/>
        <end position="233"/>
    </location>
</feature>
<comment type="caution">
    <text evidence="7">The sequence shown here is derived from an EMBL/GenBank/DDBJ whole genome shotgun (WGS) entry which is preliminary data.</text>
</comment>
<keyword evidence="4" id="KW-0067">ATP-binding</keyword>
<dbReference type="InterPro" id="IPR003439">
    <property type="entry name" value="ABC_transporter-like_ATP-bd"/>
</dbReference>
<sequence length="273" mass="31277">MALVGPNGAGKTTTIRCLTGIYNHGKDQIIKKDGLTIGVVSEKDLLWEKETGWKNIEIFREYLGGKLSNDQIESYAKYLDISEFLPKKVHTYSKGTRRKFSFILGLLKDPELFILDEPMSGLDPVSRIKMRELIFKLNKEGKSIFYTSHDLAEVEKLAHRVMLMKKGEIVLDNLKSDILSNYRNLEELFLEKVGVYYLIFRIRRISIIDNLFFIIGFIVVFGGSYLTSLFPVTEQFNDILLWILLGVGIFLFFFTVVAGKKITKETVVLTIPD</sequence>
<protein>
    <submittedName>
        <fullName evidence="7">ABC transporter</fullName>
    </submittedName>
</protein>
<feature type="domain" description="ABC transporter" evidence="6">
    <location>
        <begin position="1"/>
        <end position="191"/>
    </location>
</feature>
<dbReference type="SUPFAM" id="SSF52540">
    <property type="entry name" value="P-loop containing nucleoside triphosphate hydrolases"/>
    <property type="match status" value="1"/>
</dbReference>
<keyword evidence="8" id="KW-1185">Reference proteome</keyword>
<evidence type="ECO:0000256" key="3">
    <source>
        <dbReference type="ARBA" id="ARBA00022741"/>
    </source>
</evidence>
<dbReference type="Proteomes" id="UP000236604">
    <property type="component" value="Unassembled WGS sequence"/>
</dbReference>
<dbReference type="CDD" id="cd03230">
    <property type="entry name" value="ABC_DR_subfamily_A"/>
    <property type="match status" value="1"/>
</dbReference>
<dbReference type="GO" id="GO:0016887">
    <property type="term" value="F:ATP hydrolysis activity"/>
    <property type="evidence" value="ECO:0007669"/>
    <property type="project" value="InterPro"/>
</dbReference>
<feature type="transmembrane region" description="Helical" evidence="5">
    <location>
        <begin position="239"/>
        <end position="259"/>
    </location>
</feature>
<evidence type="ECO:0000256" key="1">
    <source>
        <dbReference type="ARBA" id="ARBA00005417"/>
    </source>
</evidence>
<evidence type="ECO:0000256" key="5">
    <source>
        <dbReference type="SAM" id="Phobius"/>
    </source>
</evidence>
<dbReference type="EMBL" id="AZRN01000023">
    <property type="protein sequence ID" value="PNR99174.1"/>
    <property type="molecule type" value="Genomic_DNA"/>
</dbReference>
<evidence type="ECO:0000256" key="4">
    <source>
        <dbReference type="ARBA" id="ARBA00022840"/>
    </source>
</evidence>
<evidence type="ECO:0000313" key="7">
    <source>
        <dbReference type="EMBL" id="PNR99174.1"/>
    </source>
</evidence>
<name>A0A2K1P8R0_9BACT</name>
<comment type="similarity">
    <text evidence="1">Belongs to the ABC transporter superfamily.</text>
</comment>
<dbReference type="GO" id="GO:0005524">
    <property type="term" value="F:ATP binding"/>
    <property type="evidence" value="ECO:0007669"/>
    <property type="project" value="UniProtKB-KW"/>
</dbReference>
<dbReference type="PROSITE" id="PS50893">
    <property type="entry name" value="ABC_TRANSPORTER_2"/>
    <property type="match status" value="1"/>
</dbReference>
<dbReference type="InterPro" id="IPR050763">
    <property type="entry name" value="ABC_transporter_ATP-binding"/>
</dbReference>
<evidence type="ECO:0000313" key="8">
    <source>
        <dbReference type="Proteomes" id="UP000236604"/>
    </source>
</evidence>
<reference evidence="7 8" key="1">
    <citation type="submission" date="2013-12" db="EMBL/GenBank/DDBJ databases">
        <title>Comparative genomics of Petrotoga isolates.</title>
        <authorList>
            <person name="Nesbo C.L."/>
            <person name="Charchuk R."/>
            <person name="Chow K."/>
        </authorList>
    </citation>
    <scope>NUCLEOTIDE SEQUENCE [LARGE SCALE GENOMIC DNA]</scope>
    <source>
        <strain evidence="7 8">DSM 14811</strain>
    </source>
</reference>
<evidence type="ECO:0000256" key="2">
    <source>
        <dbReference type="ARBA" id="ARBA00022448"/>
    </source>
</evidence>
<dbReference type="Pfam" id="PF00005">
    <property type="entry name" value="ABC_tran"/>
    <property type="match status" value="1"/>
</dbReference>
<keyword evidence="3" id="KW-0547">Nucleotide-binding</keyword>
<dbReference type="AlphaFoldDB" id="A0A2K1P8R0"/>
<dbReference type="InterPro" id="IPR003593">
    <property type="entry name" value="AAA+_ATPase"/>
</dbReference>